<dbReference type="SMART" id="SM00358">
    <property type="entry name" value="DSRM"/>
    <property type="match status" value="1"/>
</dbReference>
<evidence type="ECO:0000256" key="7">
    <source>
        <dbReference type="ARBA" id="ARBA00022884"/>
    </source>
</evidence>
<comment type="caution">
    <text evidence="11">The sequence shown here is derived from an EMBL/GenBank/DDBJ whole genome shotgun (WGS) entry which is preliminary data.</text>
</comment>
<gene>
    <name evidence="8 11" type="primary">rnc</name>
    <name evidence="11" type="ORF">GCM10011505_24230</name>
</gene>
<name>A0ABQ1IJE2_9PROT</name>
<keyword evidence="6 8" id="KW-0378">Hydrolase</keyword>
<comment type="subunit">
    <text evidence="8">Homodimer.</text>
</comment>
<dbReference type="EMBL" id="BMDZ01000026">
    <property type="protein sequence ID" value="GGB41978.1"/>
    <property type="molecule type" value="Genomic_DNA"/>
</dbReference>
<feature type="active site" evidence="8">
    <location>
        <position position="62"/>
    </location>
</feature>
<feature type="domain" description="DRBM" evidence="9">
    <location>
        <begin position="170"/>
        <end position="239"/>
    </location>
</feature>
<dbReference type="InterPro" id="IPR036389">
    <property type="entry name" value="RNase_III_sf"/>
</dbReference>
<evidence type="ECO:0000256" key="6">
    <source>
        <dbReference type="ARBA" id="ARBA00022801"/>
    </source>
</evidence>
<feature type="active site" evidence="8">
    <location>
        <position position="134"/>
    </location>
</feature>
<keyword evidence="5 8" id="KW-0255">Endonuclease</keyword>
<dbReference type="InterPro" id="IPR011907">
    <property type="entry name" value="RNase_III"/>
</dbReference>
<dbReference type="CDD" id="cd00593">
    <property type="entry name" value="RIBOc"/>
    <property type="match status" value="1"/>
</dbReference>
<dbReference type="PANTHER" id="PTHR11207:SF0">
    <property type="entry name" value="RIBONUCLEASE 3"/>
    <property type="match status" value="1"/>
</dbReference>
<dbReference type="PROSITE" id="PS50142">
    <property type="entry name" value="RNASE_3_2"/>
    <property type="match status" value="1"/>
</dbReference>
<accession>A0ABQ1IJE2</accession>
<keyword evidence="8" id="KW-0699">rRNA-binding</keyword>
<dbReference type="SMART" id="SM00535">
    <property type="entry name" value="RIBOc"/>
    <property type="match status" value="1"/>
</dbReference>
<keyword evidence="8" id="KW-0963">Cytoplasm</keyword>
<evidence type="ECO:0000259" key="9">
    <source>
        <dbReference type="PROSITE" id="PS50137"/>
    </source>
</evidence>
<dbReference type="CDD" id="cd10845">
    <property type="entry name" value="DSRM_RNAse_III_family"/>
    <property type="match status" value="1"/>
</dbReference>
<evidence type="ECO:0000259" key="10">
    <source>
        <dbReference type="PROSITE" id="PS50142"/>
    </source>
</evidence>
<dbReference type="InterPro" id="IPR000999">
    <property type="entry name" value="RNase_III_dom"/>
</dbReference>
<keyword evidence="4 8" id="KW-0540">Nuclease</keyword>
<feature type="domain" description="RNase III" evidence="10">
    <location>
        <begin position="13"/>
        <end position="145"/>
    </location>
</feature>
<dbReference type="HAMAP" id="MF_00104">
    <property type="entry name" value="RNase_III"/>
    <property type="match status" value="1"/>
</dbReference>
<evidence type="ECO:0000313" key="11">
    <source>
        <dbReference type="EMBL" id="GGB41978.1"/>
    </source>
</evidence>
<comment type="cofactor">
    <cofactor evidence="8">
        <name>Mg(2+)</name>
        <dbReference type="ChEBI" id="CHEBI:18420"/>
    </cofactor>
</comment>
<comment type="subcellular location">
    <subcellularLocation>
        <location evidence="8">Cytoplasm</location>
    </subcellularLocation>
</comment>
<comment type="catalytic activity">
    <reaction evidence="1 8">
        <text>Endonucleolytic cleavage to 5'-phosphomonoester.</text>
        <dbReference type="EC" id="3.1.26.3"/>
    </reaction>
</comment>
<feature type="binding site" evidence="8">
    <location>
        <position position="131"/>
    </location>
    <ligand>
        <name>Mg(2+)</name>
        <dbReference type="ChEBI" id="CHEBI:18420"/>
    </ligand>
</feature>
<dbReference type="SUPFAM" id="SSF54768">
    <property type="entry name" value="dsRNA-binding domain-like"/>
    <property type="match status" value="1"/>
</dbReference>
<evidence type="ECO:0000256" key="5">
    <source>
        <dbReference type="ARBA" id="ARBA00022759"/>
    </source>
</evidence>
<proteinExistence type="inferred from homology"/>
<comment type="function">
    <text evidence="8">Digests double-stranded RNA. Involved in the processing of primary rRNA transcript to yield the immediate precursors to the large and small rRNAs (23S and 16S). Processes some mRNAs, and tRNAs when they are encoded in the rRNA operon. Processes pre-crRNA and tracrRNA of type II CRISPR loci if present in the organism.</text>
</comment>
<evidence type="ECO:0000256" key="1">
    <source>
        <dbReference type="ARBA" id="ARBA00000109"/>
    </source>
</evidence>
<evidence type="ECO:0000313" key="12">
    <source>
        <dbReference type="Proteomes" id="UP000603352"/>
    </source>
</evidence>
<dbReference type="SUPFAM" id="SSF69065">
    <property type="entry name" value="RNase III domain-like"/>
    <property type="match status" value="1"/>
</dbReference>
<evidence type="ECO:0000256" key="2">
    <source>
        <dbReference type="ARBA" id="ARBA00010183"/>
    </source>
</evidence>
<keyword evidence="8" id="KW-0479">Metal-binding</keyword>
<keyword evidence="8" id="KW-0819">tRNA processing</keyword>
<dbReference type="InterPro" id="IPR014720">
    <property type="entry name" value="dsRBD_dom"/>
</dbReference>
<evidence type="ECO:0000256" key="3">
    <source>
        <dbReference type="ARBA" id="ARBA00022664"/>
    </source>
</evidence>
<protein>
    <recommendedName>
        <fullName evidence="8">Ribonuclease 3</fullName>
        <ecNumber evidence="8">3.1.26.3</ecNumber>
    </recommendedName>
    <alternativeName>
        <fullName evidence="8">Ribonuclease III</fullName>
        <shortName evidence="8">RNase III</shortName>
    </alternativeName>
</protein>
<evidence type="ECO:0000256" key="4">
    <source>
        <dbReference type="ARBA" id="ARBA00022722"/>
    </source>
</evidence>
<keyword evidence="7 8" id="KW-0694">RNA-binding</keyword>
<dbReference type="PANTHER" id="PTHR11207">
    <property type="entry name" value="RIBONUCLEASE III"/>
    <property type="match status" value="1"/>
</dbReference>
<dbReference type="EC" id="3.1.26.3" evidence="8"/>
<organism evidence="11 12">
    <name type="scientific">Tistrella bauzanensis</name>
    <dbReference type="NCBI Taxonomy" id="657419"/>
    <lineage>
        <taxon>Bacteria</taxon>
        <taxon>Pseudomonadati</taxon>
        <taxon>Pseudomonadota</taxon>
        <taxon>Alphaproteobacteria</taxon>
        <taxon>Geminicoccales</taxon>
        <taxon>Geminicoccaceae</taxon>
        <taxon>Tistrella</taxon>
    </lineage>
</organism>
<dbReference type="PROSITE" id="PS50137">
    <property type="entry name" value="DS_RBD"/>
    <property type="match status" value="1"/>
</dbReference>
<dbReference type="PROSITE" id="PS00517">
    <property type="entry name" value="RNASE_3_1"/>
    <property type="match status" value="1"/>
</dbReference>
<dbReference type="Gene3D" id="1.10.1520.10">
    <property type="entry name" value="Ribonuclease III domain"/>
    <property type="match status" value="1"/>
</dbReference>
<dbReference type="RefSeq" id="WP_372045118.1">
    <property type="nucleotide sequence ID" value="NZ_BMDZ01000026.1"/>
</dbReference>
<keyword evidence="12" id="KW-1185">Reference proteome</keyword>
<comment type="similarity">
    <text evidence="2">Belongs to the ribonuclease III family.</text>
</comment>
<evidence type="ECO:0000256" key="8">
    <source>
        <dbReference type="HAMAP-Rule" id="MF_00104"/>
    </source>
</evidence>
<dbReference type="Gene3D" id="3.30.160.20">
    <property type="match status" value="1"/>
</dbReference>
<feature type="binding site" evidence="8">
    <location>
        <position position="58"/>
    </location>
    <ligand>
        <name>Mg(2+)</name>
        <dbReference type="ChEBI" id="CHEBI:18420"/>
    </ligand>
</feature>
<keyword evidence="8" id="KW-0460">Magnesium</keyword>
<reference evidence="12" key="1">
    <citation type="journal article" date="2019" name="Int. J. Syst. Evol. Microbiol.">
        <title>The Global Catalogue of Microorganisms (GCM) 10K type strain sequencing project: providing services to taxonomists for standard genome sequencing and annotation.</title>
        <authorList>
            <consortium name="The Broad Institute Genomics Platform"/>
            <consortium name="The Broad Institute Genome Sequencing Center for Infectious Disease"/>
            <person name="Wu L."/>
            <person name="Ma J."/>
        </authorList>
    </citation>
    <scope>NUCLEOTIDE SEQUENCE [LARGE SCALE GENOMIC DNA]</scope>
    <source>
        <strain evidence="12">CGMCC 1.10188</strain>
    </source>
</reference>
<keyword evidence="8" id="KW-0698">rRNA processing</keyword>
<dbReference type="Pfam" id="PF00035">
    <property type="entry name" value="dsrm"/>
    <property type="match status" value="1"/>
</dbReference>
<sequence>MIMMDDRKLAATLADCAHVIGHDFKDPMLLEAALTHPSVDGGGRDRGGRLRLNYERLEFLGDRVLGLAVADQLYQRFPGESEGALARRFAALVRRESLARIAEMLGLGQFLRLSRGEDDSGGRRNPANLADACEAVIAALYLDGGFETARAFVERYWAPLMEEDLRPPKDPKTALQEWAQARGLEAPSYTVIGREGPDHAPSFRVRAEVARLGAEEATGASKRIAEQAAALSLLTRAEARGGDDQ</sequence>
<dbReference type="Pfam" id="PF14622">
    <property type="entry name" value="Ribonucleas_3_3"/>
    <property type="match status" value="1"/>
</dbReference>
<dbReference type="NCBIfam" id="TIGR02191">
    <property type="entry name" value="RNaseIII"/>
    <property type="match status" value="1"/>
</dbReference>
<feature type="binding site" evidence="8">
    <location>
        <position position="134"/>
    </location>
    <ligand>
        <name>Mg(2+)</name>
        <dbReference type="ChEBI" id="CHEBI:18420"/>
    </ligand>
</feature>
<dbReference type="Proteomes" id="UP000603352">
    <property type="component" value="Unassembled WGS sequence"/>
</dbReference>
<keyword evidence="3 8" id="KW-0507">mRNA processing</keyword>